<dbReference type="InterPro" id="IPR013766">
    <property type="entry name" value="Thioredoxin_domain"/>
</dbReference>
<accession>A0A7D9DPI4</accession>
<comment type="subcellular location">
    <subcellularLocation>
        <location evidence="1">Endoplasmic reticulum membrane</location>
        <topology evidence="1">Single-pass type IV membrane protein</topology>
    </subcellularLocation>
</comment>
<reference evidence="6" key="1">
    <citation type="submission" date="2020-04" db="EMBL/GenBank/DDBJ databases">
        <authorList>
            <person name="Alioto T."/>
            <person name="Alioto T."/>
            <person name="Gomez Garrido J."/>
        </authorList>
    </citation>
    <scope>NUCLEOTIDE SEQUENCE</scope>
    <source>
        <strain evidence="6">A484AB</strain>
    </source>
</reference>
<dbReference type="Gene3D" id="3.40.30.10">
    <property type="entry name" value="Glutaredoxin"/>
    <property type="match status" value="1"/>
</dbReference>
<comment type="caution">
    <text evidence="6">The sequence shown here is derived from an EMBL/GenBank/DDBJ whole genome shotgun (WGS) entry which is preliminary data.</text>
</comment>
<organism evidence="6 7">
    <name type="scientific">Paramuricea clavata</name>
    <name type="common">Red gorgonian</name>
    <name type="synonym">Violescent sea-whip</name>
    <dbReference type="NCBI Taxonomy" id="317549"/>
    <lineage>
        <taxon>Eukaryota</taxon>
        <taxon>Metazoa</taxon>
        <taxon>Cnidaria</taxon>
        <taxon>Anthozoa</taxon>
        <taxon>Octocorallia</taxon>
        <taxon>Malacalcyonacea</taxon>
        <taxon>Plexauridae</taxon>
        <taxon>Paramuricea</taxon>
    </lineage>
</organism>
<gene>
    <name evidence="6" type="ORF">PACLA_8A058470</name>
</gene>
<protein>
    <recommendedName>
        <fullName evidence="2">DnaJ homolog subfamily C member 16</fullName>
    </recommendedName>
    <alternativeName>
        <fullName evidence="5">Endoplasmic reticulum DNA J domain-containing protein 8</fullName>
    </alternativeName>
</protein>
<dbReference type="PROSITE" id="PS00636">
    <property type="entry name" value="DNAJ_1"/>
    <property type="match status" value="1"/>
</dbReference>
<dbReference type="CDD" id="cd06257">
    <property type="entry name" value="DnaJ"/>
    <property type="match status" value="1"/>
</dbReference>
<proteinExistence type="predicted"/>
<dbReference type="InterPro" id="IPR001623">
    <property type="entry name" value="DnaJ_domain"/>
</dbReference>
<dbReference type="Gene3D" id="1.10.287.110">
    <property type="entry name" value="DnaJ domain"/>
    <property type="match status" value="1"/>
</dbReference>
<name>A0A7D9DPI4_PARCT</name>
<dbReference type="SUPFAM" id="SSF52833">
    <property type="entry name" value="Thioredoxin-like"/>
    <property type="match status" value="1"/>
</dbReference>
<dbReference type="GO" id="GO:0005789">
    <property type="term" value="C:endoplasmic reticulum membrane"/>
    <property type="evidence" value="ECO:0007669"/>
    <property type="project" value="UniProtKB-SubCell"/>
</dbReference>
<dbReference type="SUPFAM" id="SSF46565">
    <property type="entry name" value="Chaperone J-domain"/>
    <property type="match status" value="1"/>
</dbReference>
<dbReference type="OrthoDB" id="10065037at2759"/>
<keyword evidence="3" id="KW-0072">Autophagy</keyword>
<dbReference type="InterPro" id="IPR036249">
    <property type="entry name" value="Thioredoxin-like_sf"/>
</dbReference>
<dbReference type="InterPro" id="IPR052448">
    <property type="entry name" value="DnaJ_C16_autophagy_reg"/>
</dbReference>
<evidence type="ECO:0000256" key="4">
    <source>
        <dbReference type="ARBA" id="ARBA00035002"/>
    </source>
</evidence>
<sequence>MASICLQTWNLLFFVIFILFCKVVNSEEDYYNILGLSRNANNEEIRRAYRRLAREWHPDKNTKSDAQETFIKINKAYETLSDSKKRNDYDRYGESGPSKYHEQQFQFFYDNEFMFFNGMPHQSRRDDFLTLNFYKKTILPGSYKKFYLLQIVSDWCMNCAAVEEIWAYTARDLENHGVGTGHINKNVDPQLARLLGVRKLPDFVAVINGKLYHYSGSISGENLKNFVSGLFSTCHLVPEVTDSNLKQFLDTQYENKPRALLFTTKREPPLLLKIVAFKYRHYVGVGYVQVSKSEEMRARFGAAKNEPTFMIFKENISVPHLLLQASDLQNGVLDDSISNNLYLHFPRLSSQEMFEALCPAERFPLRKSLCVILFISRVPYLQHSLPSMTKDNSWRAKRIRFVYVNPAAQQAFEGAIKMNEKSRSVCKNKLMSKKVAILWRVKDNEVKYTWFENGWCGPKDVTRLADLLNDIQEGEIELDMNAVVPELYGEHAKNVLEQVVDLWHDVGYYFIHYINWSGHLPSLSLAVTFGFVFLIGFVFPSRTEKDSTKSETNESQTTVDVYGLVQLNSATQDKLLHQCPQGQLVVILLSDATSTSEARRSPIVQIFANVSRSYQKENIFTFGWLSIPEHIAWCNEVMKVQTFGEITAGTVLALNGAKKYLSIFKIIKSREQDAGSVFDDSEEDETMYSREDNESSTMVFREDKRTQKRIADELGRQFPRWIEKLLEGMVTRMKFDSWPRLECDK</sequence>
<evidence type="ECO:0000256" key="3">
    <source>
        <dbReference type="ARBA" id="ARBA00023006"/>
    </source>
</evidence>
<evidence type="ECO:0000313" key="6">
    <source>
        <dbReference type="EMBL" id="CAB3990269.1"/>
    </source>
</evidence>
<dbReference type="Proteomes" id="UP001152795">
    <property type="component" value="Unassembled WGS sequence"/>
</dbReference>
<evidence type="ECO:0000256" key="2">
    <source>
        <dbReference type="ARBA" id="ARBA00020921"/>
    </source>
</evidence>
<keyword evidence="7" id="KW-1185">Reference proteome</keyword>
<comment type="function">
    <text evidence="4">Plays an important role in regulating the size of autophagosomes during the formation process.</text>
</comment>
<dbReference type="GO" id="GO:0006914">
    <property type="term" value="P:autophagy"/>
    <property type="evidence" value="ECO:0007669"/>
    <property type="project" value="UniProtKB-KW"/>
</dbReference>
<evidence type="ECO:0000256" key="5">
    <source>
        <dbReference type="ARBA" id="ARBA00035043"/>
    </source>
</evidence>
<dbReference type="Pfam" id="PF00085">
    <property type="entry name" value="Thioredoxin"/>
    <property type="match status" value="1"/>
</dbReference>
<dbReference type="SMART" id="SM00271">
    <property type="entry name" value="DnaJ"/>
    <property type="match status" value="1"/>
</dbReference>
<dbReference type="EMBL" id="CACRXK020001632">
    <property type="protein sequence ID" value="CAB3990269.1"/>
    <property type="molecule type" value="Genomic_DNA"/>
</dbReference>
<dbReference type="PRINTS" id="PR00625">
    <property type="entry name" value="JDOMAIN"/>
</dbReference>
<dbReference type="InterPro" id="IPR018253">
    <property type="entry name" value="DnaJ_domain_CS"/>
</dbReference>
<dbReference type="PROSITE" id="PS50076">
    <property type="entry name" value="DNAJ_2"/>
    <property type="match status" value="1"/>
</dbReference>
<dbReference type="PANTHER" id="PTHR44303:SF2">
    <property type="entry name" value="DNAJ HOMOLOG SUBFAMILY C MEMBER 16"/>
    <property type="match status" value="1"/>
</dbReference>
<evidence type="ECO:0000313" key="7">
    <source>
        <dbReference type="Proteomes" id="UP001152795"/>
    </source>
</evidence>
<dbReference type="PANTHER" id="PTHR44303">
    <property type="entry name" value="DNAJ HOMOLOG SUBFAMILY C MEMBER 16"/>
    <property type="match status" value="1"/>
</dbReference>
<dbReference type="Pfam" id="PF00226">
    <property type="entry name" value="DnaJ"/>
    <property type="match status" value="1"/>
</dbReference>
<dbReference type="AlphaFoldDB" id="A0A7D9DPI4"/>
<dbReference type="InterPro" id="IPR036869">
    <property type="entry name" value="J_dom_sf"/>
</dbReference>
<evidence type="ECO:0000256" key="1">
    <source>
        <dbReference type="ARBA" id="ARBA00004163"/>
    </source>
</evidence>